<reference evidence="1" key="1">
    <citation type="submission" date="2023-05" db="EMBL/GenBank/DDBJ databases">
        <title>Nepenthes gracilis genome sequencing.</title>
        <authorList>
            <person name="Fukushima K."/>
        </authorList>
    </citation>
    <scope>NUCLEOTIDE SEQUENCE</scope>
    <source>
        <strain evidence="1">SING2019-196</strain>
    </source>
</reference>
<evidence type="ECO:0000313" key="1">
    <source>
        <dbReference type="EMBL" id="GMH12472.1"/>
    </source>
</evidence>
<gene>
    <name evidence="1" type="ORF">Nepgr_014313</name>
</gene>
<proteinExistence type="predicted"/>
<organism evidence="1 2">
    <name type="scientific">Nepenthes gracilis</name>
    <name type="common">Slender pitcher plant</name>
    <dbReference type="NCBI Taxonomy" id="150966"/>
    <lineage>
        <taxon>Eukaryota</taxon>
        <taxon>Viridiplantae</taxon>
        <taxon>Streptophyta</taxon>
        <taxon>Embryophyta</taxon>
        <taxon>Tracheophyta</taxon>
        <taxon>Spermatophyta</taxon>
        <taxon>Magnoliopsida</taxon>
        <taxon>eudicotyledons</taxon>
        <taxon>Gunneridae</taxon>
        <taxon>Pentapetalae</taxon>
        <taxon>Caryophyllales</taxon>
        <taxon>Nepenthaceae</taxon>
        <taxon>Nepenthes</taxon>
    </lineage>
</organism>
<name>A0AAD3SJT7_NEPGR</name>
<evidence type="ECO:0000313" key="2">
    <source>
        <dbReference type="Proteomes" id="UP001279734"/>
    </source>
</evidence>
<dbReference type="Proteomes" id="UP001279734">
    <property type="component" value="Unassembled WGS sequence"/>
</dbReference>
<dbReference type="EMBL" id="BSYO01000012">
    <property type="protein sequence ID" value="GMH12472.1"/>
    <property type="molecule type" value="Genomic_DNA"/>
</dbReference>
<accession>A0AAD3SJT7</accession>
<keyword evidence="2" id="KW-1185">Reference proteome</keyword>
<dbReference type="AlphaFoldDB" id="A0AAD3SJT7"/>
<sequence length="115" mass="12728">MLKTIVEFCVQISFPSMHLKTLYLFSVNHSADDTANIIANMCSSWAEATSSISQRPFPCLGLIYMGVTSTMFCNHLMVVPISMKEGCISGHGCHGHDYHNYCSCHFHGHKVGVSQ</sequence>
<comment type="caution">
    <text evidence="1">The sequence shown here is derived from an EMBL/GenBank/DDBJ whole genome shotgun (WGS) entry which is preliminary data.</text>
</comment>
<protein>
    <submittedName>
        <fullName evidence="1">Uncharacterized protein</fullName>
    </submittedName>
</protein>